<evidence type="ECO:0000256" key="1">
    <source>
        <dbReference type="SAM" id="MobiDB-lite"/>
    </source>
</evidence>
<dbReference type="CDD" id="cd00067">
    <property type="entry name" value="GAL4"/>
    <property type="match status" value="1"/>
</dbReference>
<proteinExistence type="predicted"/>
<dbReference type="SUPFAM" id="SSF57701">
    <property type="entry name" value="Zn2/Cys6 DNA-binding domain"/>
    <property type="match status" value="1"/>
</dbReference>
<dbReference type="InterPro" id="IPR036864">
    <property type="entry name" value="Zn2-C6_fun-type_DNA-bd_sf"/>
</dbReference>
<keyword evidence="4" id="KW-1185">Reference proteome</keyword>
<name>M2R6H9_CERS8</name>
<feature type="region of interest" description="Disordered" evidence="1">
    <location>
        <begin position="146"/>
        <end position="191"/>
    </location>
</feature>
<dbReference type="GO" id="GO:0000981">
    <property type="term" value="F:DNA-binding transcription factor activity, RNA polymerase II-specific"/>
    <property type="evidence" value="ECO:0007669"/>
    <property type="project" value="InterPro"/>
</dbReference>
<dbReference type="Proteomes" id="UP000016930">
    <property type="component" value="Unassembled WGS sequence"/>
</dbReference>
<dbReference type="HOGENOM" id="CLU_515793_0_0_1"/>
<feature type="compositionally biased region" description="Low complexity" evidence="1">
    <location>
        <begin position="364"/>
        <end position="374"/>
    </location>
</feature>
<dbReference type="PROSITE" id="PS00463">
    <property type="entry name" value="ZN2_CY6_FUNGAL_1"/>
    <property type="match status" value="1"/>
</dbReference>
<dbReference type="GO" id="GO:0008270">
    <property type="term" value="F:zinc ion binding"/>
    <property type="evidence" value="ECO:0007669"/>
    <property type="project" value="InterPro"/>
</dbReference>
<organism evidence="3 4">
    <name type="scientific">Ceriporiopsis subvermispora (strain B)</name>
    <name type="common">White-rot fungus</name>
    <name type="synonym">Gelatoporia subvermispora</name>
    <dbReference type="NCBI Taxonomy" id="914234"/>
    <lineage>
        <taxon>Eukaryota</taxon>
        <taxon>Fungi</taxon>
        <taxon>Dikarya</taxon>
        <taxon>Basidiomycota</taxon>
        <taxon>Agaricomycotina</taxon>
        <taxon>Agaricomycetes</taxon>
        <taxon>Polyporales</taxon>
        <taxon>Gelatoporiaceae</taxon>
        <taxon>Gelatoporia</taxon>
    </lineage>
</organism>
<feature type="compositionally biased region" description="Low complexity" evidence="1">
    <location>
        <begin position="169"/>
        <end position="178"/>
    </location>
</feature>
<dbReference type="InterPro" id="IPR001138">
    <property type="entry name" value="Zn2Cys6_DnaBD"/>
</dbReference>
<dbReference type="PROSITE" id="PS50048">
    <property type="entry name" value="ZN2_CY6_FUNGAL_2"/>
    <property type="match status" value="1"/>
</dbReference>
<dbReference type="Pfam" id="PF00172">
    <property type="entry name" value="Zn_clus"/>
    <property type="match status" value="1"/>
</dbReference>
<feature type="compositionally biased region" description="Low complexity" evidence="1">
    <location>
        <begin position="414"/>
        <end position="439"/>
    </location>
</feature>
<reference evidence="3 4" key="1">
    <citation type="journal article" date="2012" name="Proc. Natl. Acad. Sci. U.S.A.">
        <title>Comparative genomics of Ceriporiopsis subvermispora and Phanerochaete chrysosporium provide insight into selective ligninolysis.</title>
        <authorList>
            <person name="Fernandez-Fueyo E."/>
            <person name="Ruiz-Duenas F.J."/>
            <person name="Ferreira P."/>
            <person name="Floudas D."/>
            <person name="Hibbett D.S."/>
            <person name="Canessa P."/>
            <person name="Larrondo L.F."/>
            <person name="James T.Y."/>
            <person name="Seelenfreund D."/>
            <person name="Lobos S."/>
            <person name="Polanco R."/>
            <person name="Tello M."/>
            <person name="Honda Y."/>
            <person name="Watanabe T."/>
            <person name="Watanabe T."/>
            <person name="Ryu J.S."/>
            <person name="Kubicek C.P."/>
            <person name="Schmoll M."/>
            <person name="Gaskell J."/>
            <person name="Hammel K.E."/>
            <person name="St John F.J."/>
            <person name="Vanden Wymelenberg A."/>
            <person name="Sabat G."/>
            <person name="Splinter BonDurant S."/>
            <person name="Syed K."/>
            <person name="Yadav J.S."/>
            <person name="Doddapaneni H."/>
            <person name="Subramanian V."/>
            <person name="Lavin J.L."/>
            <person name="Oguiza J.A."/>
            <person name="Perez G."/>
            <person name="Pisabarro A.G."/>
            <person name="Ramirez L."/>
            <person name="Santoyo F."/>
            <person name="Master E."/>
            <person name="Coutinho P.M."/>
            <person name="Henrissat B."/>
            <person name="Lombard V."/>
            <person name="Magnuson J.K."/>
            <person name="Kuees U."/>
            <person name="Hori C."/>
            <person name="Igarashi K."/>
            <person name="Samejima M."/>
            <person name="Held B.W."/>
            <person name="Barry K.W."/>
            <person name="LaButti K.M."/>
            <person name="Lapidus A."/>
            <person name="Lindquist E.A."/>
            <person name="Lucas S.M."/>
            <person name="Riley R."/>
            <person name="Salamov A.A."/>
            <person name="Hoffmeister D."/>
            <person name="Schwenk D."/>
            <person name="Hadar Y."/>
            <person name="Yarden O."/>
            <person name="de Vries R.P."/>
            <person name="Wiebenga A."/>
            <person name="Stenlid J."/>
            <person name="Eastwood D."/>
            <person name="Grigoriev I.V."/>
            <person name="Berka R.M."/>
            <person name="Blanchette R.A."/>
            <person name="Kersten P."/>
            <person name="Martinez A.T."/>
            <person name="Vicuna R."/>
            <person name="Cullen D."/>
        </authorList>
    </citation>
    <scope>NUCLEOTIDE SEQUENCE [LARGE SCALE GENOMIC DNA]</scope>
    <source>
        <strain evidence="3 4">B</strain>
    </source>
</reference>
<protein>
    <recommendedName>
        <fullName evidence="2">Zn(2)-C6 fungal-type domain-containing protein</fullName>
    </recommendedName>
</protein>
<accession>M2R6H9</accession>
<feature type="region of interest" description="Disordered" evidence="1">
    <location>
        <begin position="360"/>
        <end position="458"/>
    </location>
</feature>
<evidence type="ECO:0000259" key="2">
    <source>
        <dbReference type="PROSITE" id="PS50048"/>
    </source>
</evidence>
<dbReference type="AlphaFoldDB" id="M2R6H9"/>
<gene>
    <name evidence="3" type="ORF">CERSUDRAFT_76488</name>
</gene>
<evidence type="ECO:0000313" key="3">
    <source>
        <dbReference type="EMBL" id="EMD33787.1"/>
    </source>
</evidence>
<sequence length="558" mass="59687">MSFDFSLYMSAPAYYTPPNAGEYDILPEVYTALDILPSAPGGQSEPPIFLTPTYDFAWDDIFGSDQFGTEQIAPSQPDWAPFGEAGDGIHLGIYGDGSGEQQSLFALDLFPSFEPVGTLDAPSGVRAVCRLGFDAGMEGVGGMPIASRLQGRRPPLLAPQYGDGQGYNAPDPFAAQPADPDPDPDPASNLSTGPFVPGVQYHGGGIFSRRNEDLPLYSSGIAPYALNSSPADLTTNAATASFDQISLEDYPYAGLEQLFRDPSYMGPSYPTQTTMYNYHQLTHVPQTPMLELAQYTQLSDQPLQAVTHMGSRSRSGSQSSTLTYGTAEFDLPLPAQVAAPPLMPTARANVVATATRGASKRCTGKGCAGAEAGPEAPPKRKRARRQRQVSTQRVEQAPCTEAPYPATPTSGECSASPTISASSSSTTGLSTSTDGSSVTPSAALVNDDTSDESNAVPGLDVDWDTLVDVHKASSTLRLSACEHCTARKRKCDRSSEKEPCSSCLANGMLCQDRADCGSNLVHQRNQFSCTECRKEVQEQRSRLYVHKEPSEAWHRADE</sequence>
<dbReference type="EMBL" id="KB445805">
    <property type="protein sequence ID" value="EMD33787.1"/>
    <property type="molecule type" value="Genomic_DNA"/>
</dbReference>
<evidence type="ECO:0000313" key="4">
    <source>
        <dbReference type="Proteomes" id="UP000016930"/>
    </source>
</evidence>
<feature type="domain" description="Zn(2)-C6 fungal-type" evidence="2">
    <location>
        <begin position="480"/>
        <end position="510"/>
    </location>
</feature>